<protein>
    <submittedName>
        <fullName evidence="2">Putative oxidoreductase</fullName>
    </submittedName>
</protein>
<dbReference type="PANTHER" id="PTHR10668">
    <property type="entry name" value="PHYTOENE DEHYDROGENASE"/>
    <property type="match status" value="1"/>
</dbReference>
<evidence type="ECO:0000313" key="2">
    <source>
        <dbReference type="EMBL" id="GAB48920.1"/>
    </source>
</evidence>
<evidence type="ECO:0000256" key="1">
    <source>
        <dbReference type="SAM" id="MobiDB-lite"/>
    </source>
</evidence>
<dbReference type="eggNOG" id="COG1233">
    <property type="taxonomic scope" value="Bacteria"/>
</dbReference>
<gene>
    <name evidence="2" type="ORF">MOPEL_085_00060</name>
</gene>
<dbReference type="InterPro" id="IPR036188">
    <property type="entry name" value="FAD/NAD-bd_sf"/>
</dbReference>
<evidence type="ECO:0000313" key="3">
    <source>
        <dbReference type="Proteomes" id="UP000004367"/>
    </source>
</evidence>
<dbReference type="Gene3D" id="3.50.50.60">
    <property type="entry name" value="FAD/NAD(P)-binding domain"/>
    <property type="match status" value="2"/>
</dbReference>
<dbReference type="RefSeq" id="WP_009482818.1">
    <property type="nucleotide sequence ID" value="NZ_BAFE01000063.1"/>
</dbReference>
<dbReference type="STRING" id="1089455.MOPEL_085_00060"/>
<dbReference type="Pfam" id="PF13450">
    <property type="entry name" value="NAD_binding_8"/>
    <property type="match status" value="1"/>
</dbReference>
<dbReference type="EMBL" id="BAFE01000063">
    <property type="protein sequence ID" value="GAB48920.1"/>
    <property type="molecule type" value="Genomic_DNA"/>
</dbReference>
<name>H5UT62_9MICO</name>
<sequence length="563" mass="59801">MRIGPTHRSHDQASRIPGADRPGGGATETVDAVVVGGGHHGLVAASYLADAGWDVLVLEERDVVGGAVGSREVDGWILDAFSACHPLALASPVLRALDLEEHGLRWAHAQTQLAHVARAGSGPAPAVLARAEDTAALLAEDDPRDGRTWLHLVEQYEQIKGPLLDAILTRWPPVADAARLARIIGPADLPDFLRFALLPTTRMGEELFHGRAGRELLAGNAMHADAPPTAPVSGMYGWLMTMLAQDVGFPSPQGGTRELAFALGRRAESAGARIETGVTVSRVVVRGGRVHGVETADGRRIAVRRAVVADTSAPTLYEDLLDERDVPAGLRTRLRAFLWDLPTVKLNYRLAEPMPWTAPQARGAAVVHAGRDVPGLVQWSAELEAGSVPEQPFALIGQMSGIDATRSPAGTETMWLYTHLPRGCTDPGAAEEITRRAEAMLDEYAPGWRDLVLDRWVQTPQGLEADDRNLGQGGVGGGTQQLLQQAIWRPATGLGGPWTHVRGLYLGSAATHPGGGVHGGSGYLAARAALKDAGGVGPLTARARSAALRRFHDRPAPAWTART</sequence>
<dbReference type="PANTHER" id="PTHR10668:SF105">
    <property type="entry name" value="DEHYDROGENASE-RELATED"/>
    <property type="match status" value="1"/>
</dbReference>
<reference evidence="2 3" key="1">
    <citation type="submission" date="2012-02" db="EMBL/GenBank/DDBJ databases">
        <title>Whole genome shotgun sequence of Mobilicoccus pelagius NBRC 104925.</title>
        <authorList>
            <person name="Yoshida Y."/>
            <person name="Hosoyama A."/>
            <person name="Tsuchikane K."/>
            <person name="Katsumata H."/>
            <person name="Yamazaki S."/>
            <person name="Fujita N."/>
        </authorList>
    </citation>
    <scope>NUCLEOTIDE SEQUENCE [LARGE SCALE GENOMIC DNA]</scope>
    <source>
        <strain evidence="2 3">NBRC 104925</strain>
    </source>
</reference>
<comment type="caution">
    <text evidence="2">The sequence shown here is derived from an EMBL/GenBank/DDBJ whole genome shotgun (WGS) entry which is preliminary data.</text>
</comment>
<accession>H5UT62</accession>
<dbReference type="OrthoDB" id="833207at2"/>
<dbReference type="SUPFAM" id="SSF51905">
    <property type="entry name" value="FAD/NAD(P)-binding domain"/>
    <property type="match status" value="1"/>
</dbReference>
<dbReference type="AlphaFoldDB" id="H5UT62"/>
<proteinExistence type="predicted"/>
<organism evidence="2 3">
    <name type="scientific">Mobilicoccus pelagius NBRC 104925</name>
    <dbReference type="NCBI Taxonomy" id="1089455"/>
    <lineage>
        <taxon>Bacteria</taxon>
        <taxon>Bacillati</taxon>
        <taxon>Actinomycetota</taxon>
        <taxon>Actinomycetes</taxon>
        <taxon>Micrococcales</taxon>
        <taxon>Dermatophilaceae</taxon>
        <taxon>Mobilicoccus</taxon>
    </lineage>
</organism>
<feature type="region of interest" description="Disordered" evidence="1">
    <location>
        <begin position="1"/>
        <end position="27"/>
    </location>
</feature>
<dbReference type="Proteomes" id="UP000004367">
    <property type="component" value="Unassembled WGS sequence"/>
</dbReference>
<keyword evidence="3" id="KW-1185">Reference proteome</keyword>